<gene>
    <name evidence="1" type="ORF">COLO4_26335</name>
</gene>
<evidence type="ECO:0000313" key="2">
    <source>
        <dbReference type="Proteomes" id="UP000187203"/>
    </source>
</evidence>
<dbReference type="Pfam" id="PF04788">
    <property type="entry name" value="DUF620"/>
    <property type="match status" value="1"/>
</dbReference>
<accession>A0A1R3HXH8</accession>
<evidence type="ECO:0000313" key="1">
    <source>
        <dbReference type="EMBL" id="OMO75063.1"/>
    </source>
</evidence>
<keyword evidence="2" id="KW-1185">Reference proteome</keyword>
<dbReference type="InterPro" id="IPR006873">
    <property type="entry name" value="DUF620"/>
</dbReference>
<dbReference type="Proteomes" id="UP000187203">
    <property type="component" value="Unassembled WGS sequence"/>
</dbReference>
<proteinExistence type="predicted"/>
<comment type="caution">
    <text evidence="1">The sequence shown here is derived from an EMBL/GenBank/DDBJ whole genome shotgun (WGS) entry which is preliminary data.</text>
</comment>
<reference evidence="2" key="1">
    <citation type="submission" date="2013-09" db="EMBL/GenBank/DDBJ databases">
        <title>Corchorus olitorius genome sequencing.</title>
        <authorList>
            <person name="Alam M."/>
            <person name="Haque M.S."/>
            <person name="Islam M.S."/>
            <person name="Emdad E.M."/>
            <person name="Islam M.M."/>
            <person name="Ahmed B."/>
            <person name="Halim A."/>
            <person name="Hossen Q.M.M."/>
            <person name="Hossain M.Z."/>
            <person name="Ahmed R."/>
            <person name="Khan M.M."/>
            <person name="Islam R."/>
            <person name="Rashid M.M."/>
            <person name="Khan S.A."/>
            <person name="Rahman M.S."/>
            <person name="Alam M."/>
            <person name="Yahiya A.S."/>
            <person name="Khan M.S."/>
            <person name="Azam M.S."/>
            <person name="Haque T."/>
            <person name="Lashkar M.Z.H."/>
            <person name="Akhand A.I."/>
            <person name="Morshed G."/>
            <person name="Roy S."/>
            <person name="Uddin K.S."/>
            <person name="Rabeya T."/>
            <person name="Hossain A.S."/>
            <person name="Chowdhury A."/>
            <person name="Snigdha A.R."/>
            <person name="Mortoza M.S."/>
            <person name="Matin S.A."/>
            <person name="Hoque S.M.E."/>
            <person name="Islam M.K."/>
            <person name="Roy D.K."/>
            <person name="Haider R."/>
            <person name="Moosa M.M."/>
            <person name="Elias S.M."/>
            <person name="Hasan A.M."/>
            <person name="Jahan S."/>
            <person name="Shafiuddin M."/>
            <person name="Mahmood N."/>
            <person name="Shommy N.S."/>
        </authorList>
    </citation>
    <scope>NUCLEOTIDE SEQUENCE [LARGE SCALE GENOMIC DNA]</scope>
    <source>
        <strain evidence="2">cv. O-4</strain>
    </source>
</reference>
<name>A0A1R3HXH8_9ROSI</name>
<dbReference type="STRING" id="93759.A0A1R3HXH8"/>
<sequence length="425" mass="48766">MKKLSPPTNFDFDYDDEAFFQLQEIMMWSTNQKKERPKTVEPLDEDGLKPILEVPISEEMYTGGMENNNITETCWRNLRHFRDRRMIMSYEDLLNADESLEDLLDEQFSDLMNLVHSPFLPIITTTTIQPQTELFLSNLDIENSTLEVAKAKYILHQYIAASGEQAALNSVKNIYVVGQTKMLGPEETYQADDNVHVEGNYKSGSFVLCQKNPNLWYLETVVHEVIKIRKEMVVHSFQFSTGCDGNVSWQQSSWPPNRANKGPPRVPRRLFQGLDPNSIANLFSNAVCVGETTVKNQDCFILQLKMKKLQSYLNSDIINHKTWGYFSQKTGLLVQLTDTMLLRRKVGEEDDEGAFVTIHLESQMEDYRNVDGINVAHAGKTYVRLDNYGGNDNGRSKVEEIWKIEEVHFNVHGLSMDNFLPPSTN</sequence>
<dbReference type="AlphaFoldDB" id="A0A1R3HXH8"/>
<protein>
    <submittedName>
        <fullName evidence="1">Uncharacterized protein</fullName>
    </submittedName>
</protein>
<dbReference type="PANTHER" id="PTHR31300">
    <property type="entry name" value="LIPASE"/>
    <property type="match status" value="1"/>
</dbReference>
<organism evidence="1 2">
    <name type="scientific">Corchorus olitorius</name>
    <dbReference type="NCBI Taxonomy" id="93759"/>
    <lineage>
        <taxon>Eukaryota</taxon>
        <taxon>Viridiplantae</taxon>
        <taxon>Streptophyta</taxon>
        <taxon>Embryophyta</taxon>
        <taxon>Tracheophyta</taxon>
        <taxon>Spermatophyta</taxon>
        <taxon>Magnoliopsida</taxon>
        <taxon>eudicotyledons</taxon>
        <taxon>Gunneridae</taxon>
        <taxon>Pentapetalae</taxon>
        <taxon>rosids</taxon>
        <taxon>malvids</taxon>
        <taxon>Malvales</taxon>
        <taxon>Malvaceae</taxon>
        <taxon>Grewioideae</taxon>
        <taxon>Apeibeae</taxon>
        <taxon>Corchorus</taxon>
    </lineage>
</organism>
<dbReference type="EMBL" id="AWUE01019231">
    <property type="protein sequence ID" value="OMO75063.1"/>
    <property type="molecule type" value="Genomic_DNA"/>
</dbReference>
<dbReference type="OrthoDB" id="10295338at2759"/>
<dbReference type="PANTHER" id="PTHR31300:SF25">
    <property type="entry name" value="DUF620 FAMILY PROTEIN (DUF620)"/>
    <property type="match status" value="1"/>
</dbReference>